<accession>A0AAW0B9R9</accession>
<evidence type="ECO:0000313" key="2">
    <source>
        <dbReference type="EMBL" id="KAK7022738.1"/>
    </source>
</evidence>
<evidence type="ECO:0000313" key="3">
    <source>
        <dbReference type="Proteomes" id="UP001383192"/>
    </source>
</evidence>
<feature type="region of interest" description="Disordered" evidence="1">
    <location>
        <begin position="345"/>
        <end position="374"/>
    </location>
</feature>
<dbReference type="EMBL" id="JAYKXP010000151">
    <property type="protein sequence ID" value="KAK7022738.1"/>
    <property type="molecule type" value="Genomic_DNA"/>
</dbReference>
<dbReference type="Proteomes" id="UP001383192">
    <property type="component" value="Unassembled WGS sequence"/>
</dbReference>
<proteinExistence type="predicted"/>
<protein>
    <submittedName>
        <fullName evidence="2">Uncharacterized protein</fullName>
    </submittedName>
</protein>
<evidence type="ECO:0000256" key="1">
    <source>
        <dbReference type="SAM" id="MobiDB-lite"/>
    </source>
</evidence>
<name>A0AAW0B9R9_9AGAR</name>
<organism evidence="2 3">
    <name type="scientific">Paramarasmius palmivorus</name>
    <dbReference type="NCBI Taxonomy" id="297713"/>
    <lineage>
        <taxon>Eukaryota</taxon>
        <taxon>Fungi</taxon>
        <taxon>Dikarya</taxon>
        <taxon>Basidiomycota</taxon>
        <taxon>Agaricomycotina</taxon>
        <taxon>Agaricomycetes</taxon>
        <taxon>Agaricomycetidae</taxon>
        <taxon>Agaricales</taxon>
        <taxon>Marasmiineae</taxon>
        <taxon>Marasmiaceae</taxon>
        <taxon>Paramarasmius</taxon>
    </lineage>
</organism>
<reference evidence="2 3" key="1">
    <citation type="submission" date="2024-01" db="EMBL/GenBank/DDBJ databases">
        <title>A draft genome for a cacao thread blight-causing isolate of Paramarasmius palmivorus.</title>
        <authorList>
            <person name="Baruah I.K."/>
            <person name="Bukari Y."/>
            <person name="Amoako-Attah I."/>
            <person name="Meinhardt L.W."/>
            <person name="Bailey B.A."/>
            <person name="Cohen S.P."/>
        </authorList>
    </citation>
    <scope>NUCLEOTIDE SEQUENCE [LARGE SCALE GENOMIC DNA]</scope>
    <source>
        <strain evidence="2 3">GH-12</strain>
    </source>
</reference>
<comment type="caution">
    <text evidence="2">The sequence shown here is derived from an EMBL/GenBank/DDBJ whole genome shotgun (WGS) entry which is preliminary data.</text>
</comment>
<dbReference type="AlphaFoldDB" id="A0AAW0B9R9"/>
<gene>
    <name evidence="2" type="ORF">VNI00_017014</name>
</gene>
<sequence length="406" mass="45233">MPYGITSRDIQGGTFNDVGRDQTNNTYRGQVVGHHVQIETMTVGCSHSQQLVKRTMYDEFEYIKLGKIIPLETLSTEDLSQLELSYRSGRMVGRLKTRVITCTVTIGKDKDLKLIAMMYEGEDAHKAWERDFQRVSGIKEPGFTYETREPGLPQLFAIDFSKNHHTGDPSVKSMAMEDPTLSCLDDPLQSNLPTQSLAQDAPSMFASARNFSISAGAKFNNAKRDQFNSELHVEDLRRYNLDSRLTMIQHLHFESYTPVSPAAPICSEDALHVEDQTISSPTILNLTALETTEGLNITMTVEGQLYNTRLPVPLIAEAAHSLGKGEDWTGNTKGLTTLGTIEKSEKAEGHSGYTKQSHFPLQPEGSDSMEKTGDQLGDSVSIRYTTDKYSVDTTIRRTRIGIRAKL</sequence>
<keyword evidence="3" id="KW-1185">Reference proteome</keyword>